<dbReference type="RefSeq" id="WP_020434261.1">
    <property type="nucleotide sequence ID" value="NZ_AGBD01001961.1"/>
</dbReference>
<dbReference type="EMBL" id="LN831776">
    <property type="protein sequence ID" value="CQR55924.1"/>
    <property type="molecule type" value="Genomic_DNA"/>
</dbReference>
<dbReference type="PATRIC" id="fig|1073571.4.peg.3771"/>
<dbReference type="HOGENOM" id="CLU_2035715_0_0_9"/>
<dbReference type="Proteomes" id="UP000033163">
    <property type="component" value="Chromosome I"/>
</dbReference>
<evidence type="ECO:0000256" key="1">
    <source>
        <dbReference type="SAM" id="Phobius"/>
    </source>
</evidence>
<evidence type="ECO:0000313" key="3">
    <source>
        <dbReference type="Proteomes" id="UP000033163"/>
    </source>
</evidence>
<proteinExistence type="predicted"/>
<name>A0A0E4CX29_9BACL</name>
<feature type="transmembrane region" description="Helical" evidence="1">
    <location>
        <begin position="12"/>
        <end position="33"/>
    </location>
</feature>
<protein>
    <submittedName>
        <fullName evidence="2">Putative membrane protein</fullName>
    </submittedName>
</protein>
<keyword evidence="1" id="KW-0472">Membrane</keyword>
<accession>A0A0E4CX29</accession>
<keyword evidence="1" id="KW-0812">Transmembrane</keyword>
<keyword evidence="1" id="KW-1133">Transmembrane helix</keyword>
<dbReference type="KEGG" id="pri:PRIO_3521"/>
<gene>
    <name evidence="2" type="ORF">PRIO_3521</name>
</gene>
<evidence type="ECO:0000313" key="2">
    <source>
        <dbReference type="EMBL" id="CQR55924.1"/>
    </source>
</evidence>
<sequence>MHIFKSAFLARLMLFSILLGTIPVIVLGSLSYLKTGSIVQEKVNEGSMQTMTQTQLKVEQILQMIDNSIIQFINSPLVKESIHMNLSTMDYMGIADLTESLHCLQTYDLGIQEVELLQTGY</sequence>
<reference evidence="3" key="1">
    <citation type="submission" date="2015-03" db="EMBL/GenBank/DDBJ databases">
        <authorList>
            <person name="Wibberg D."/>
        </authorList>
    </citation>
    <scope>NUCLEOTIDE SEQUENCE [LARGE SCALE GENOMIC DNA]</scope>
</reference>
<organism evidence="2 3">
    <name type="scientific">Paenibacillus riograndensis SBR5</name>
    <dbReference type="NCBI Taxonomy" id="1073571"/>
    <lineage>
        <taxon>Bacteria</taxon>
        <taxon>Bacillati</taxon>
        <taxon>Bacillota</taxon>
        <taxon>Bacilli</taxon>
        <taxon>Bacillales</taxon>
        <taxon>Paenibacillaceae</taxon>
        <taxon>Paenibacillus</taxon>
        <taxon>Paenibacillus sonchi group</taxon>
    </lineage>
</organism>
<dbReference type="AlphaFoldDB" id="A0A0E4CX29"/>